<keyword evidence="2" id="KW-1185">Reference proteome</keyword>
<reference evidence="3" key="2">
    <citation type="submission" date="2025-08" db="UniProtKB">
        <authorList>
            <consortium name="RefSeq"/>
        </authorList>
    </citation>
    <scope>IDENTIFICATION</scope>
    <source>
        <tissue evidence="3">Leaf</tissue>
    </source>
</reference>
<organism evidence="2 3">
    <name type="scientific">Camelina sativa</name>
    <name type="common">False flax</name>
    <name type="synonym">Myagrum sativum</name>
    <dbReference type="NCBI Taxonomy" id="90675"/>
    <lineage>
        <taxon>Eukaryota</taxon>
        <taxon>Viridiplantae</taxon>
        <taxon>Streptophyta</taxon>
        <taxon>Embryophyta</taxon>
        <taxon>Tracheophyta</taxon>
        <taxon>Spermatophyta</taxon>
        <taxon>Magnoliopsida</taxon>
        <taxon>eudicotyledons</taxon>
        <taxon>Gunneridae</taxon>
        <taxon>Pentapetalae</taxon>
        <taxon>rosids</taxon>
        <taxon>malvids</taxon>
        <taxon>Brassicales</taxon>
        <taxon>Brassicaceae</taxon>
        <taxon>Camelineae</taxon>
        <taxon>Camelina</taxon>
    </lineage>
</organism>
<dbReference type="PANTHER" id="PTHR35317:SF43">
    <property type="entry name" value="TRANSMEMBRANE PROTEIN"/>
    <property type="match status" value="1"/>
</dbReference>
<dbReference type="Proteomes" id="UP000694864">
    <property type="component" value="Chromosome 2"/>
</dbReference>
<proteinExistence type="predicted"/>
<dbReference type="GeneID" id="109126255"/>
<keyword evidence="1" id="KW-0732">Signal</keyword>
<dbReference type="Pfam" id="PF14223">
    <property type="entry name" value="Retrotran_gag_2"/>
    <property type="match status" value="1"/>
</dbReference>
<dbReference type="PANTHER" id="PTHR35317">
    <property type="entry name" value="OS04G0629600 PROTEIN"/>
    <property type="match status" value="1"/>
</dbReference>
<name>A0ABM1QE33_CAMSA</name>
<feature type="chain" id="PRO_5046575036" evidence="1">
    <location>
        <begin position="23"/>
        <end position="229"/>
    </location>
</feature>
<gene>
    <name evidence="3" type="primary">LOC109126255</name>
</gene>
<sequence>MVCDTILFSVLGLASCFSNVESIPMLNGSNFSEWKERLLLVLALMDLDISLREERPDALKCIDKTERWDRSNRISMMIVKIRIPPKFRGIIPDDVTTAKEALAAVEKCYAKNERTESTMVMAEFLLKKKTNESVREHIMMKMSVAAKLKKLGLCLHDNVVAGLILDSLPSEYDLLRKTYSRMQLEWSTHDLIFHCVQEEERLMSVKKEHDLVAGKVICNKKRKHYDECL</sequence>
<protein>
    <submittedName>
        <fullName evidence="3">Uncharacterized protein LOC109126255</fullName>
    </submittedName>
</protein>
<reference evidence="2" key="1">
    <citation type="journal article" date="2014" name="Nat. Commun.">
        <title>The emerging biofuel crop Camelina sativa retains a highly undifferentiated hexaploid genome structure.</title>
        <authorList>
            <person name="Kagale S."/>
            <person name="Koh C."/>
            <person name="Nixon J."/>
            <person name="Bollina V."/>
            <person name="Clarke W.E."/>
            <person name="Tuteja R."/>
            <person name="Spillane C."/>
            <person name="Robinson S.J."/>
            <person name="Links M.G."/>
            <person name="Clarke C."/>
            <person name="Higgins E.E."/>
            <person name="Huebert T."/>
            <person name="Sharpe A.G."/>
            <person name="Parkin I.A."/>
        </authorList>
    </citation>
    <scope>NUCLEOTIDE SEQUENCE [LARGE SCALE GENOMIC DNA]</scope>
    <source>
        <strain evidence="2">cv. DH55</strain>
    </source>
</reference>
<evidence type="ECO:0000256" key="1">
    <source>
        <dbReference type="SAM" id="SignalP"/>
    </source>
</evidence>
<feature type="signal peptide" evidence="1">
    <location>
        <begin position="1"/>
        <end position="22"/>
    </location>
</feature>
<accession>A0ABM1QE33</accession>
<evidence type="ECO:0000313" key="3">
    <source>
        <dbReference type="RefSeq" id="XP_019085021.1"/>
    </source>
</evidence>
<evidence type="ECO:0000313" key="2">
    <source>
        <dbReference type="Proteomes" id="UP000694864"/>
    </source>
</evidence>
<dbReference type="RefSeq" id="XP_019085021.1">
    <property type="nucleotide sequence ID" value="XM_019229476.1"/>
</dbReference>